<dbReference type="FunFam" id="3.90.226.10:FF:000026">
    <property type="entry name" value="3-hydroxyisobutyryl-CoA hydrolase, mitochondrial"/>
    <property type="match status" value="1"/>
</dbReference>
<dbReference type="NCBIfam" id="NF004127">
    <property type="entry name" value="PRK05617.1"/>
    <property type="match status" value="1"/>
</dbReference>
<keyword evidence="9" id="KW-0496">Mitochondrion</keyword>
<dbReference type="InterPro" id="IPR032259">
    <property type="entry name" value="HIBYL-CoA-H"/>
</dbReference>
<dbReference type="SUPFAM" id="SSF52096">
    <property type="entry name" value="ClpP/crotonase"/>
    <property type="match status" value="1"/>
</dbReference>
<protein>
    <recommendedName>
        <fullName evidence="6">3-hydroxyisobutyryl-CoA hydrolase, mitochondrial</fullName>
        <ecNumber evidence="5">3.1.2.4</ecNumber>
    </recommendedName>
    <alternativeName>
        <fullName evidence="11">3-hydroxyisobutyryl-coenzyme A hydrolase</fullName>
    </alternativeName>
</protein>
<comment type="subcellular location">
    <subcellularLocation>
        <location evidence="2">Mitochondrion</location>
    </subcellularLocation>
</comment>
<dbReference type="InterPro" id="IPR045004">
    <property type="entry name" value="ECH_dom"/>
</dbReference>
<evidence type="ECO:0000256" key="1">
    <source>
        <dbReference type="ARBA" id="ARBA00001709"/>
    </source>
</evidence>
<comment type="similarity">
    <text evidence="4">Belongs to the enoyl-CoA hydratase/isomerase family.</text>
</comment>
<keyword evidence="14" id="KW-1185">Reference proteome</keyword>
<dbReference type="GO" id="GO:0006574">
    <property type="term" value="P:L-valine catabolic process"/>
    <property type="evidence" value="ECO:0007669"/>
    <property type="project" value="TreeGrafter"/>
</dbReference>
<evidence type="ECO:0000259" key="12">
    <source>
        <dbReference type="Pfam" id="PF16113"/>
    </source>
</evidence>
<dbReference type="PANTHER" id="PTHR43176:SF3">
    <property type="entry name" value="3-HYDROXYISOBUTYRYL-COA HYDROLASE, MITOCHONDRIAL"/>
    <property type="match status" value="1"/>
</dbReference>
<organism evidence="13 14">
    <name type="scientific">Artemia franciscana</name>
    <name type="common">Brine shrimp</name>
    <name type="synonym">Artemia sanfranciscana</name>
    <dbReference type="NCBI Taxonomy" id="6661"/>
    <lineage>
        <taxon>Eukaryota</taxon>
        <taxon>Metazoa</taxon>
        <taxon>Ecdysozoa</taxon>
        <taxon>Arthropoda</taxon>
        <taxon>Crustacea</taxon>
        <taxon>Branchiopoda</taxon>
        <taxon>Anostraca</taxon>
        <taxon>Artemiidae</taxon>
        <taxon>Artemia</taxon>
    </lineage>
</organism>
<gene>
    <name evidence="13" type="ORF">QYM36_006511</name>
</gene>
<name>A0AA88HVA5_ARTSF</name>
<proteinExistence type="inferred from homology"/>
<evidence type="ECO:0000256" key="2">
    <source>
        <dbReference type="ARBA" id="ARBA00004173"/>
    </source>
</evidence>
<evidence type="ECO:0000256" key="11">
    <source>
        <dbReference type="ARBA" id="ARBA00031181"/>
    </source>
</evidence>
<dbReference type="InterPro" id="IPR029045">
    <property type="entry name" value="ClpP/crotonase-like_dom_sf"/>
</dbReference>
<comment type="function">
    <text evidence="10">Hydrolyzes 3-hydroxyisobutyryl-CoA (HIBYL-CoA), a saline catabolite. Has high activity toward isobutyryl-CoA. Could be an isobutyryl-CoA dehydrogenase that functions in valine catabolism. Also hydrolyzes 3-hydroxypropanoyl-CoA.</text>
</comment>
<dbReference type="GO" id="GO:0005739">
    <property type="term" value="C:mitochondrion"/>
    <property type="evidence" value="ECO:0007669"/>
    <property type="project" value="UniProtKB-SubCell"/>
</dbReference>
<comment type="catalytic activity">
    <reaction evidence="1">
        <text>3-hydroxy-2-methylpropanoyl-CoA + H2O = 3-hydroxy-2-methylpropanoate + CoA + H(+)</text>
        <dbReference type="Rhea" id="RHEA:20888"/>
        <dbReference type="ChEBI" id="CHEBI:11805"/>
        <dbReference type="ChEBI" id="CHEBI:15377"/>
        <dbReference type="ChEBI" id="CHEBI:15378"/>
        <dbReference type="ChEBI" id="CHEBI:57287"/>
        <dbReference type="ChEBI" id="CHEBI:57340"/>
        <dbReference type="EC" id="3.1.2.4"/>
    </reaction>
</comment>
<keyword evidence="8" id="KW-0378">Hydrolase</keyword>
<evidence type="ECO:0000256" key="10">
    <source>
        <dbReference type="ARBA" id="ARBA00024871"/>
    </source>
</evidence>
<dbReference type="PANTHER" id="PTHR43176">
    <property type="entry name" value="3-HYDROXYISOBUTYRYL-COA HYDROLASE-RELATED"/>
    <property type="match status" value="1"/>
</dbReference>
<dbReference type="AlphaFoldDB" id="A0AA88HVA5"/>
<dbReference type="GO" id="GO:0003860">
    <property type="term" value="F:3-hydroxyisobutyryl-CoA hydrolase activity"/>
    <property type="evidence" value="ECO:0007669"/>
    <property type="project" value="UniProtKB-EC"/>
</dbReference>
<dbReference type="Proteomes" id="UP001187531">
    <property type="component" value="Unassembled WGS sequence"/>
</dbReference>
<comment type="pathway">
    <text evidence="3">Amino-acid degradation; L-valine degradation.</text>
</comment>
<dbReference type="EMBL" id="JAVRJZ010000010">
    <property type="protein sequence ID" value="KAK2717743.1"/>
    <property type="molecule type" value="Genomic_DNA"/>
</dbReference>
<reference evidence="13" key="1">
    <citation type="submission" date="2023-07" db="EMBL/GenBank/DDBJ databases">
        <title>Chromosome-level genome assembly of Artemia franciscana.</title>
        <authorList>
            <person name="Jo E."/>
        </authorList>
    </citation>
    <scope>NUCLEOTIDE SEQUENCE</scope>
    <source>
        <tissue evidence="13">Whole body</tissue>
    </source>
</reference>
<evidence type="ECO:0000256" key="4">
    <source>
        <dbReference type="ARBA" id="ARBA00005254"/>
    </source>
</evidence>
<evidence type="ECO:0000256" key="5">
    <source>
        <dbReference type="ARBA" id="ARBA00011915"/>
    </source>
</evidence>
<dbReference type="CDD" id="cd06558">
    <property type="entry name" value="crotonase-like"/>
    <property type="match status" value="1"/>
</dbReference>
<accession>A0AA88HVA5</accession>
<dbReference type="Gene3D" id="3.90.226.10">
    <property type="entry name" value="2-enoyl-CoA Hydratase, Chain A, domain 1"/>
    <property type="match status" value="1"/>
</dbReference>
<dbReference type="EC" id="3.1.2.4" evidence="5"/>
<sequence>MQRPTKTLFPIKVAKMSTSEDEVMFQEFSNKCTILLNRPKALNALNLTMIRKIYPVMKQWNFDGKDFILIEGAGDKAFCAGGDVRAVAESSKNREANPLSKEFFYEEYQLNHLIATLKVPYIALIHGITMGGGVGLSIHGHFRVASDKTLFAMPETAIGLFPDVGGTYVLSRMKDGLGMYLALTGYRLKGFDTIHAGIATHFVFSDQLPKLHASLLNLPDNPGVSKIEEVLHGYSPKTVPDFSLKRYQSQIKEHFCLSSVEEIIQSLEGDSSEWAQHTKGTMLKMSPTSLKITFEALKRGKTLSLEDCFSMEYRLSQHCMLAPDFYEGVRAVLIDKDQNPKWKPSKLEEVSEERVKSFFQQIDGVPELKLN</sequence>
<evidence type="ECO:0000256" key="7">
    <source>
        <dbReference type="ARBA" id="ARBA00022456"/>
    </source>
</evidence>
<feature type="domain" description="Enoyl-CoA hydratase/isomerase" evidence="12">
    <location>
        <begin position="33"/>
        <end position="359"/>
    </location>
</feature>
<dbReference type="Pfam" id="PF16113">
    <property type="entry name" value="ECH_2"/>
    <property type="match status" value="1"/>
</dbReference>
<evidence type="ECO:0000256" key="3">
    <source>
        <dbReference type="ARBA" id="ARBA00005109"/>
    </source>
</evidence>
<evidence type="ECO:0000256" key="6">
    <source>
        <dbReference type="ARBA" id="ARBA00016714"/>
    </source>
</evidence>
<evidence type="ECO:0000313" key="13">
    <source>
        <dbReference type="EMBL" id="KAK2717743.1"/>
    </source>
</evidence>
<comment type="caution">
    <text evidence="13">The sequence shown here is derived from an EMBL/GenBank/DDBJ whole genome shotgun (WGS) entry which is preliminary data.</text>
</comment>
<evidence type="ECO:0000313" key="14">
    <source>
        <dbReference type="Proteomes" id="UP001187531"/>
    </source>
</evidence>
<evidence type="ECO:0000256" key="8">
    <source>
        <dbReference type="ARBA" id="ARBA00022801"/>
    </source>
</evidence>
<evidence type="ECO:0000256" key="9">
    <source>
        <dbReference type="ARBA" id="ARBA00023128"/>
    </source>
</evidence>
<keyword evidence="7" id="KW-0101">Branched-chain amino acid catabolism</keyword>